<name>A0AA36CIK4_9BILA</name>
<protein>
    <recommendedName>
        <fullName evidence="8">Beta-glucosidase</fullName>
    </recommendedName>
</protein>
<feature type="non-terminal residue" evidence="6">
    <location>
        <position position="1"/>
    </location>
</feature>
<dbReference type="PANTHER" id="PTHR10353:SF36">
    <property type="entry name" value="LP05116P"/>
    <property type="match status" value="1"/>
</dbReference>
<dbReference type="InterPro" id="IPR001360">
    <property type="entry name" value="Glyco_hydro_1"/>
</dbReference>
<dbReference type="SUPFAM" id="SSF51445">
    <property type="entry name" value="(Trans)glycosidases"/>
    <property type="match status" value="1"/>
</dbReference>
<dbReference type="Gene3D" id="3.20.20.80">
    <property type="entry name" value="Glycosidases"/>
    <property type="match status" value="1"/>
</dbReference>
<evidence type="ECO:0000313" key="7">
    <source>
        <dbReference type="Proteomes" id="UP001177023"/>
    </source>
</evidence>
<dbReference type="InterPro" id="IPR017853">
    <property type="entry name" value="GH"/>
</dbReference>
<evidence type="ECO:0008006" key="8">
    <source>
        <dbReference type="Google" id="ProtNLM"/>
    </source>
</evidence>
<accession>A0AA36CIK4</accession>
<dbReference type="Proteomes" id="UP001177023">
    <property type="component" value="Unassembled WGS sequence"/>
</dbReference>
<dbReference type="GO" id="GO:0005975">
    <property type="term" value="P:carbohydrate metabolic process"/>
    <property type="evidence" value="ECO:0007669"/>
    <property type="project" value="InterPro"/>
</dbReference>
<reference evidence="6" key="1">
    <citation type="submission" date="2023-06" db="EMBL/GenBank/DDBJ databases">
        <authorList>
            <person name="Delattre M."/>
        </authorList>
    </citation>
    <scope>NUCLEOTIDE SEQUENCE</scope>
    <source>
        <strain evidence="6">AF72</strain>
    </source>
</reference>
<comment type="caution">
    <text evidence="6">The sequence shown here is derived from an EMBL/GenBank/DDBJ whole genome shotgun (WGS) entry which is preliminary data.</text>
</comment>
<dbReference type="GO" id="GO:0008422">
    <property type="term" value="F:beta-glucosidase activity"/>
    <property type="evidence" value="ECO:0007669"/>
    <property type="project" value="TreeGrafter"/>
</dbReference>
<evidence type="ECO:0000256" key="4">
    <source>
        <dbReference type="RuleBase" id="RU003690"/>
    </source>
</evidence>
<dbReference type="AlphaFoldDB" id="A0AA36CIK4"/>
<proteinExistence type="inferred from homology"/>
<evidence type="ECO:0000256" key="5">
    <source>
        <dbReference type="SAM" id="MobiDB-lite"/>
    </source>
</evidence>
<sequence>MGTRSHTGSRSQQGQEPSTSSASTTTSLSVATPIANFSTATSWFYNFDFIWLLGHVPSLVDLYTRYKKPIFITENGAMDAQPTPGVYPEGLNDVFRTRYIKEHITAVGKALKNGVDIMGYTVWSLMDNFEWTAGLGTKFGLYHVDFTSPAKTRTPKASAIWYKNLVAQNKIDLC</sequence>
<feature type="region of interest" description="Disordered" evidence="5">
    <location>
        <begin position="1"/>
        <end position="25"/>
    </location>
</feature>
<dbReference type="EMBL" id="CATQJA010002104">
    <property type="protein sequence ID" value="CAJ0569729.1"/>
    <property type="molecule type" value="Genomic_DNA"/>
</dbReference>
<dbReference type="PANTHER" id="PTHR10353">
    <property type="entry name" value="GLYCOSYL HYDROLASE"/>
    <property type="match status" value="1"/>
</dbReference>
<evidence type="ECO:0000256" key="3">
    <source>
        <dbReference type="ARBA" id="ARBA00023295"/>
    </source>
</evidence>
<keyword evidence="2" id="KW-0378">Hydrolase</keyword>
<dbReference type="Pfam" id="PF00232">
    <property type="entry name" value="Glyco_hydro_1"/>
    <property type="match status" value="1"/>
</dbReference>
<dbReference type="PRINTS" id="PR00131">
    <property type="entry name" value="GLHYDRLASE1"/>
</dbReference>
<organism evidence="6 7">
    <name type="scientific">Mesorhabditis spiculigera</name>
    <dbReference type="NCBI Taxonomy" id="96644"/>
    <lineage>
        <taxon>Eukaryota</taxon>
        <taxon>Metazoa</taxon>
        <taxon>Ecdysozoa</taxon>
        <taxon>Nematoda</taxon>
        <taxon>Chromadorea</taxon>
        <taxon>Rhabditida</taxon>
        <taxon>Rhabditina</taxon>
        <taxon>Rhabditomorpha</taxon>
        <taxon>Rhabditoidea</taxon>
        <taxon>Rhabditidae</taxon>
        <taxon>Mesorhabditinae</taxon>
        <taxon>Mesorhabditis</taxon>
    </lineage>
</organism>
<evidence type="ECO:0000256" key="2">
    <source>
        <dbReference type="ARBA" id="ARBA00022801"/>
    </source>
</evidence>
<keyword evidence="3" id="KW-0326">Glycosidase</keyword>
<evidence type="ECO:0000256" key="1">
    <source>
        <dbReference type="ARBA" id="ARBA00010838"/>
    </source>
</evidence>
<feature type="compositionally biased region" description="Polar residues" evidence="5">
    <location>
        <begin position="1"/>
        <end position="17"/>
    </location>
</feature>
<evidence type="ECO:0000313" key="6">
    <source>
        <dbReference type="EMBL" id="CAJ0569729.1"/>
    </source>
</evidence>
<gene>
    <name evidence="6" type="ORF">MSPICULIGERA_LOCUS8195</name>
</gene>
<keyword evidence="7" id="KW-1185">Reference proteome</keyword>
<comment type="similarity">
    <text evidence="1 4">Belongs to the glycosyl hydrolase 1 family.</text>
</comment>